<evidence type="ECO:0000313" key="2">
    <source>
        <dbReference type="EMBL" id="GGH64223.1"/>
    </source>
</evidence>
<feature type="signal peptide" evidence="1">
    <location>
        <begin position="1"/>
        <end position="21"/>
    </location>
</feature>
<name>A0A917MU27_9BACT</name>
<evidence type="ECO:0000256" key="1">
    <source>
        <dbReference type="SAM" id="SignalP"/>
    </source>
</evidence>
<reference evidence="2" key="1">
    <citation type="journal article" date="2014" name="Int. J. Syst. Evol. Microbiol.">
        <title>Complete genome sequence of Corynebacterium casei LMG S-19264T (=DSM 44701T), isolated from a smear-ripened cheese.</title>
        <authorList>
            <consortium name="US DOE Joint Genome Institute (JGI-PGF)"/>
            <person name="Walter F."/>
            <person name="Albersmeier A."/>
            <person name="Kalinowski J."/>
            <person name="Ruckert C."/>
        </authorList>
    </citation>
    <scope>NUCLEOTIDE SEQUENCE</scope>
    <source>
        <strain evidence="2">CGMCC 1.15290</strain>
    </source>
</reference>
<proteinExistence type="predicted"/>
<dbReference type="AlphaFoldDB" id="A0A917MU27"/>
<comment type="caution">
    <text evidence="2">The sequence shown here is derived from an EMBL/GenBank/DDBJ whole genome shotgun (WGS) entry which is preliminary data.</text>
</comment>
<keyword evidence="3" id="KW-1185">Reference proteome</keyword>
<feature type="chain" id="PRO_5037541169" description="Lipocalin-like domain-containing protein" evidence="1">
    <location>
        <begin position="22"/>
        <end position="139"/>
    </location>
</feature>
<evidence type="ECO:0008006" key="4">
    <source>
        <dbReference type="Google" id="ProtNLM"/>
    </source>
</evidence>
<accession>A0A917MU27</accession>
<protein>
    <recommendedName>
        <fullName evidence="4">Lipocalin-like domain-containing protein</fullName>
    </recommendedName>
</protein>
<dbReference type="Proteomes" id="UP000627292">
    <property type="component" value="Unassembled WGS sequence"/>
</dbReference>
<sequence length="139" mass="15711">MTTRHIACAFLLAAATFTACSKDDNNDTTPPSNEVTLVAKWNQVSEKHIERNTLKEYVVYFGPGDYWEFTKDSIFANVRGISTRLRYKKLADDSTLLYYLSASSIPTDTFFIRTLTSNALVLRGRADQANNIGILTFKR</sequence>
<dbReference type="PROSITE" id="PS51257">
    <property type="entry name" value="PROKAR_LIPOPROTEIN"/>
    <property type="match status" value="1"/>
</dbReference>
<dbReference type="EMBL" id="BMIB01000002">
    <property type="protein sequence ID" value="GGH64223.1"/>
    <property type="molecule type" value="Genomic_DNA"/>
</dbReference>
<gene>
    <name evidence="2" type="ORF">GCM10011379_16030</name>
</gene>
<organism evidence="2 3">
    <name type="scientific">Filimonas zeae</name>
    <dbReference type="NCBI Taxonomy" id="1737353"/>
    <lineage>
        <taxon>Bacteria</taxon>
        <taxon>Pseudomonadati</taxon>
        <taxon>Bacteroidota</taxon>
        <taxon>Chitinophagia</taxon>
        <taxon>Chitinophagales</taxon>
        <taxon>Chitinophagaceae</taxon>
        <taxon>Filimonas</taxon>
    </lineage>
</organism>
<keyword evidence="1" id="KW-0732">Signal</keyword>
<reference evidence="2" key="2">
    <citation type="submission" date="2020-09" db="EMBL/GenBank/DDBJ databases">
        <authorList>
            <person name="Sun Q."/>
            <person name="Zhou Y."/>
        </authorList>
    </citation>
    <scope>NUCLEOTIDE SEQUENCE</scope>
    <source>
        <strain evidence="2">CGMCC 1.15290</strain>
    </source>
</reference>
<evidence type="ECO:0000313" key="3">
    <source>
        <dbReference type="Proteomes" id="UP000627292"/>
    </source>
</evidence>